<sequence>MKSKRLIMENVNDKIPPSNKNFTKFCVPLCFSRSACGSKKARIKQPNKRKPSLATNGNTNPPAWYKALVIIGSTINPELKEVSIKEKLVATMSGNGAATIIKYLVIRDAARKPSIIRTRKARAM</sequence>
<proteinExistence type="predicted"/>
<keyword evidence="2" id="KW-1185">Reference proteome</keyword>
<name>A0A8X6GXS6_TRICU</name>
<gene>
    <name evidence="1" type="ORF">TNCT_64401</name>
</gene>
<evidence type="ECO:0000313" key="1">
    <source>
        <dbReference type="EMBL" id="GFR11195.1"/>
    </source>
</evidence>
<evidence type="ECO:0000313" key="2">
    <source>
        <dbReference type="Proteomes" id="UP000887116"/>
    </source>
</evidence>
<reference evidence="1" key="1">
    <citation type="submission" date="2020-07" db="EMBL/GenBank/DDBJ databases">
        <title>Multicomponent nature underlies the extraordinary mechanical properties of spider dragline silk.</title>
        <authorList>
            <person name="Kono N."/>
            <person name="Nakamura H."/>
            <person name="Mori M."/>
            <person name="Yoshida Y."/>
            <person name="Ohtoshi R."/>
            <person name="Malay A.D."/>
            <person name="Moran D.A.P."/>
            <person name="Tomita M."/>
            <person name="Numata K."/>
            <person name="Arakawa K."/>
        </authorList>
    </citation>
    <scope>NUCLEOTIDE SEQUENCE</scope>
</reference>
<dbReference type="AlphaFoldDB" id="A0A8X6GXS6"/>
<comment type="caution">
    <text evidence="1">The sequence shown here is derived from an EMBL/GenBank/DDBJ whole genome shotgun (WGS) entry which is preliminary data.</text>
</comment>
<protein>
    <submittedName>
        <fullName evidence="1">Uncharacterized protein</fullName>
    </submittedName>
</protein>
<accession>A0A8X6GXS6</accession>
<dbReference type="EMBL" id="BMAO01006747">
    <property type="protein sequence ID" value="GFR11195.1"/>
    <property type="molecule type" value="Genomic_DNA"/>
</dbReference>
<dbReference type="Proteomes" id="UP000887116">
    <property type="component" value="Unassembled WGS sequence"/>
</dbReference>
<organism evidence="1 2">
    <name type="scientific">Trichonephila clavata</name>
    <name type="common">Joro spider</name>
    <name type="synonym">Nephila clavata</name>
    <dbReference type="NCBI Taxonomy" id="2740835"/>
    <lineage>
        <taxon>Eukaryota</taxon>
        <taxon>Metazoa</taxon>
        <taxon>Ecdysozoa</taxon>
        <taxon>Arthropoda</taxon>
        <taxon>Chelicerata</taxon>
        <taxon>Arachnida</taxon>
        <taxon>Araneae</taxon>
        <taxon>Araneomorphae</taxon>
        <taxon>Entelegynae</taxon>
        <taxon>Araneoidea</taxon>
        <taxon>Nephilidae</taxon>
        <taxon>Trichonephila</taxon>
    </lineage>
</organism>